<feature type="domain" description="Thioredoxin" evidence="6">
    <location>
        <begin position="24"/>
        <end position="173"/>
    </location>
</feature>
<comment type="caution">
    <text evidence="7">The sequence shown here is derived from an EMBL/GenBank/DDBJ whole genome shotgun (WGS) entry which is preliminary data.</text>
</comment>
<evidence type="ECO:0000256" key="4">
    <source>
        <dbReference type="ARBA" id="ARBA00023284"/>
    </source>
</evidence>
<dbReference type="InterPro" id="IPR000866">
    <property type="entry name" value="AhpC/TSA"/>
</dbReference>
<protein>
    <submittedName>
        <fullName evidence="7">Redoxin domain-containing protein</fullName>
    </submittedName>
</protein>
<keyword evidence="5" id="KW-0732">Signal</keyword>
<evidence type="ECO:0000256" key="2">
    <source>
        <dbReference type="ARBA" id="ARBA00022748"/>
    </source>
</evidence>
<accession>A0A5M8Q497</accession>
<keyword evidence="4" id="KW-0676">Redox-active center</keyword>
<dbReference type="GO" id="GO:0017004">
    <property type="term" value="P:cytochrome complex assembly"/>
    <property type="evidence" value="ECO:0007669"/>
    <property type="project" value="UniProtKB-KW"/>
</dbReference>
<dbReference type="GO" id="GO:0016491">
    <property type="term" value="F:oxidoreductase activity"/>
    <property type="evidence" value="ECO:0007669"/>
    <property type="project" value="InterPro"/>
</dbReference>
<dbReference type="InterPro" id="IPR036249">
    <property type="entry name" value="Thioredoxin-like_sf"/>
</dbReference>
<dbReference type="PANTHER" id="PTHR42852">
    <property type="entry name" value="THIOL:DISULFIDE INTERCHANGE PROTEIN DSBE"/>
    <property type="match status" value="1"/>
</dbReference>
<name>A0A5M8Q497_9BACT</name>
<keyword evidence="2" id="KW-0201">Cytochrome c-type biogenesis</keyword>
<comment type="subcellular location">
    <subcellularLocation>
        <location evidence="1">Cell envelope</location>
    </subcellularLocation>
</comment>
<dbReference type="Pfam" id="PF00578">
    <property type="entry name" value="AhpC-TSA"/>
    <property type="match status" value="1"/>
</dbReference>
<dbReference type="CDD" id="cd02966">
    <property type="entry name" value="TlpA_like_family"/>
    <property type="match status" value="1"/>
</dbReference>
<evidence type="ECO:0000256" key="5">
    <source>
        <dbReference type="SAM" id="SignalP"/>
    </source>
</evidence>
<dbReference type="PROSITE" id="PS51352">
    <property type="entry name" value="THIOREDOXIN_2"/>
    <property type="match status" value="1"/>
</dbReference>
<dbReference type="Proteomes" id="UP000323866">
    <property type="component" value="Unassembled WGS sequence"/>
</dbReference>
<dbReference type="GO" id="GO:0016209">
    <property type="term" value="F:antioxidant activity"/>
    <property type="evidence" value="ECO:0007669"/>
    <property type="project" value="InterPro"/>
</dbReference>
<dbReference type="EMBL" id="VKKZ01000026">
    <property type="protein sequence ID" value="KAA6430203.1"/>
    <property type="molecule type" value="Genomic_DNA"/>
</dbReference>
<evidence type="ECO:0000313" key="7">
    <source>
        <dbReference type="EMBL" id="KAA6430203.1"/>
    </source>
</evidence>
<evidence type="ECO:0000256" key="3">
    <source>
        <dbReference type="ARBA" id="ARBA00023157"/>
    </source>
</evidence>
<reference evidence="7 8" key="1">
    <citation type="submission" date="2019-07" db="EMBL/GenBank/DDBJ databases">
        <authorList>
            <person name="Qu J.-H."/>
        </authorList>
    </citation>
    <scope>NUCLEOTIDE SEQUENCE [LARGE SCALE GENOMIC DNA]</scope>
    <source>
        <strain evidence="7 8">MDT1-10-3</strain>
    </source>
</reference>
<dbReference type="PANTHER" id="PTHR42852:SF6">
    <property type="entry name" value="THIOL:DISULFIDE INTERCHANGE PROTEIN DSBE"/>
    <property type="match status" value="1"/>
</dbReference>
<dbReference type="OrthoDB" id="6399635at2"/>
<dbReference type="SUPFAM" id="SSF52833">
    <property type="entry name" value="Thioredoxin-like"/>
    <property type="match status" value="1"/>
</dbReference>
<gene>
    <name evidence="7" type="ORF">FOE74_20515</name>
</gene>
<feature type="chain" id="PRO_5024305112" evidence="5">
    <location>
        <begin position="31"/>
        <end position="176"/>
    </location>
</feature>
<dbReference type="GO" id="GO:0030313">
    <property type="term" value="C:cell envelope"/>
    <property type="evidence" value="ECO:0007669"/>
    <property type="project" value="UniProtKB-SubCell"/>
</dbReference>
<evidence type="ECO:0000256" key="1">
    <source>
        <dbReference type="ARBA" id="ARBA00004196"/>
    </source>
</evidence>
<dbReference type="InterPro" id="IPR013766">
    <property type="entry name" value="Thioredoxin_domain"/>
</dbReference>
<keyword evidence="3" id="KW-1015">Disulfide bond</keyword>
<dbReference type="AlphaFoldDB" id="A0A5M8Q497"/>
<evidence type="ECO:0000313" key="8">
    <source>
        <dbReference type="Proteomes" id="UP000323866"/>
    </source>
</evidence>
<reference evidence="7 8" key="2">
    <citation type="submission" date="2019-09" db="EMBL/GenBank/DDBJ databases">
        <title>A bacterium isolated from glacier soil.</title>
        <authorList>
            <person name="Liu Q."/>
        </authorList>
    </citation>
    <scope>NUCLEOTIDE SEQUENCE [LARGE SCALE GENOMIC DNA]</scope>
    <source>
        <strain evidence="7 8">MDT1-10-3</strain>
    </source>
</reference>
<proteinExistence type="predicted"/>
<dbReference type="InterPro" id="IPR050553">
    <property type="entry name" value="Thioredoxin_ResA/DsbE_sf"/>
</dbReference>
<sequence>MKYRKSMFLRLPLFLGFMLFSVLLTARAQAQAPKVPAVKLAHLQKYLNSTADTTYIINFWATWCKPCIEELPHFEAVQQQSKGKPVKVILVSMDFVKDLDKRVVPFVTRNKLKSIVFLLDEPDQNAWIDIVDPSWSGAIPATLFINNARKQRLFLEKPMTLAQLQQHLTSTLSKTP</sequence>
<evidence type="ECO:0000259" key="6">
    <source>
        <dbReference type="PROSITE" id="PS51352"/>
    </source>
</evidence>
<dbReference type="Gene3D" id="3.40.30.10">
    <property type="entry name" value="Glutaredoxin"/>
    <property type="match status" value="1"/>
</dbReference>
<organism evidence="7 8">
    <name type="scientific">Rufibacter glacialis</name>
    <dbReference type="NCBI Taxonomy" id="1259555"/>
    <lineage>
        <taxon>Bacteria</taxon>
        <taxon>Pseudomonadati</taxon>
        <taxon>Bacteroidota</taxon>
        <taxon>Cytophagia</taxon>
        <taxon>Cytophagales</taxon>
        <taxon>Hymenobacteraceae</taxon>
        <taxon>Rufibacter</taxon>
    </lineage>
</organism>
<feature type="signal peptide" evidence="5">
    <location>
        <begin position="1"/>
        <end position="30"/>
    </location>
</feature>